<feature type="domain" description="DUF5648" evidence="2">
    <location>
        <begin position="285"/>
        <end position="358"/>
    </location>
</feature>
<sequence length="420" mass="44731">MQSKKIALLVMALTLLTATSLQAGNNVLVGYWDTYAGPGDYTAALAPYANVSYIALGADTADVPKAITEASNYGMKSIVSVQGVFFQNQGNSPNLINGWGTNWSNFAQSISAQVAANDVAAFYLYDEPDGAGVSIQALSAEANAVRTAFPSVPLMIIYQPGNYLGLSLVDWAGIDCYSNGQWTCANGQSYSAAYSGLRSRLNSNQRTVLVPQAGYQSNSLCCNAALEQELQAYVALSIGDPDVVAIIPFIWPNATGFQGLSSYNSGAGSLGAYYTAVSSAFKNGYAYPFSTSTPAYEFYAPGTNNHFVTTSVLEGLSNGFNLQGIAWNVLPMQASGTMPLYRCHISAGNRHFSSTSSSCEGQIVEGVYGYIYSYQAANTSPLVRYYDPYDGDFYDSVATVTPPNYQRVGVLGYVPNVGVP</sequence>
<accession>A0ABV9C4D8</accession>
<comment type="caution">
    <text evidence="3">The sequence shown here is derived from an EMBL/GenBank/DDBJ whole genome shotgun (WGS) entry which is preliminary data.</text>
</comment>
<evidence type="ECO:0000313" key="3">
    <source>
        <dbReference type="EMBL" id="MFC4527577.1"/>
    </source>
</evidence>
<feature type="chain" id="PRO_5045888519" description="DUF5648 domain-containing protein" evidence="1">
    <location>
        <begin position="24"/>
        <end position="420"/>
    </location>
</feature>
<evidence type="ECO:0000313" key="4">
    <source>
        <dbReference type="Proteomes" id="UP001595961"/>
    </source>
</evidence>
<dbReference type="Proteomes" id="UP001595961">
    <property type="component" value="Unassembled WGS sequence"/>
</dbReference>
<keyword evidence="1" id="KW-0732">Signal</keyword>
<evidence type="ECO:0000256" key="1">
    <source>
        <dbReference type="SAM" id="SignalP"/>
    </source>
</evidence>
<gene>
    <name evidence="3" type="ORF">ACFO5W_13110</name>
</gene>
<feature type="signal peptide" evidence="1">
    <location>
        <begin position="1"/>
        <end position="23"/>
    </location>
</feature>
<protein>
    <recommendedName>
        <fullName evidence="2">DUF5648 domain-containing protein</fullName>
    </recommendedName>
</protein>
<dbReference type="Pfam" id="PF18885">
    <property type="entry name" value="DUF5648"/>
    <property type="match status" value="1"/>
</dbReference>
<name>A0ABV9C4D8_9GAMM</name>
<dbReference type="EMBL" id="JBHSGA010000017">
    <property type="protein sequence ID" value="MFC4527577.1"/>
    <property type="molecule type" value="Genomic_DNA"/>
</dbReference>
<dbReference type="InterPro" id="IPR043708">
    <property type="entry name" value="DUF5648"/>
</dbReference>
<reference evidence="4" key="1">
    <citation type="journal article" date="2019" name="Int. J. Syst. Evol. Microbiol.">
        <title>The Global Catalogue of Microorganisms (GCM) 10K type strain sequencing project: providing services to taxonomists for standard genome sequencing and annotation.</title>
        <authorList>
            <consortium name="The Broad Institute Genomics Platform"/>
            <consortium name="The Broad Institute Genome Sequencing Center for Infectious Disease"/>
            <person name="Wu L."/>
            <person name="Ma J."/>
        </authorList>
    </citation>
    <scope>NUCLEOTIDE SEQUENCE [LARGE SCALE GENOMIC DNA]</scope>
    <source>
        <strain evidence="4">CCM 4481</strain>
    </source>
</reference>
<keyword evidence="4" id="KW-1185">Reference proteome</keyword>
<dbReference type="SUPFAM" id="SSF51445">
    <property type="entry name" value="(Trans)glycosidases"/>
    <property type="match status" value="1"/>
</dbReference>
<dbReference type="InterPro" id="IPR017853">
    <property type="entry name" value="GH"/>
</dbReference>
<proteinExistence type="predicted"/>
<dbReference type="RefSeq" id="WP_266150256.1">
    <property type="nucleotide sequence ID" value="NZ_CP064028.1"/>
</dbReference>
<evidence type="ECO:0000259" key="2">
    <source>
        <dbReference type="Pfam" id="PF18885"/>
    </source>
</evidence>
<organism evidence="3 4">
    <name type="scientific">Dyella halodurans</name>
    <dbReference type="NCBI Taxonomy" id="1920171"/>
    <lineage>
        <taxon>Bacteria</taxon>
        <taxon>Pseudomonadati</taxon>
        <taxon>Pseudomonadota</taxon>
        <taxon>Gammaproteobacteria</taxon>
        <taxon>Lysobacterales</taxon>
        <taxon>Rhodanobacteraceae</taxon>
        <taxon>Dyella</taxon>
    </lineage>
</organism>